<keyword evidence="4 6" id="KW-0378">Hydrolase</keyword>
<reference evidence="8" key="1">
    <citation type="submission" date="2020-11" db="EMBL/GenBank/DDBJ databases">
        <title>Whole-genome analyses of Nonomuraea sp. K274.</title>
        <authorList>
            <person name="Veyisoglu A."/>
        </authorList>
    </citation>
    <scope>NUCLEOTIDE SEQUENCE</scope>
    <source>
        <strain evidence="8">K274</strain>
    </source>
</reference>
<dbReference type="SUPFAM" id="SSF88723">
    <property type="entry name" value="PIN domain-like"/>
    <property type="match status" value="1"/>
</dbReference>
<dbReference type="EMBL" id="JADOGI010000016">
    <property type="protein sequence ID" value="MBF8185627.1"/>
    <property type="molecule type" value="Genomic_DNA"/>
</dbReference>
<dbReference type="InterPro" id="IPR022907">
    <property type="entry name" value="VapC_family"/>
</dbReference>
<comment type="similarity">
    <text evidence="6">Belongs to the PINc/VapC protein family.</text>
</comment>
<dbReference type="Proteomes" id="UP000605361">
    <property type="component" value="Unassembled WGS sequence"/>
</dbReference>
<name>A0A931AA69_9ACTN</name>
<evidence type="ECO:0000256" key="2">
    <source>
        <dbReference type="ARBA" id="ARBA00022722"/>
    </source>
</evidence>
<keyword evidence="5 6" id="KW-0460">Magnesium</keyword>
<dbReference type="AlphaFoldDB" id="A0A931AA69"/>
<organism evidence="8 9">
    <name type="scientific">Nonomuraea cypriaca</name>
    <dbReference type="NCBI Taxonomy" id="1187855"/>
    <lineage>
        <taxon>Bacteria</taxon>
        <taxon>Bacillati</taxon>
        <taxon>Actinomycetota</taxon>
        <taxon>Actinomycetes</taxon>
        <taxon>Streptosporangiales</taxon>
        <taxon>Streptosporangiaceae</taxon>
        <taxon>Nonomuraea</taxon>
    </lineage>
</organism>
<evidence type="ECO:0000256" key="3">
    <source>
        <dbReference type="ARBA" id="ARBA00022723"/>
    </source>
</evidence>
<gene>
    <name evidence="6" type="primary">vapC</name>
    <name evidence="8" type="ORF">ITP53_07725</name>
</gene>
<dbReference type="GO" id="GO:0004540">
    <property type="term" value="F:RNA nuclease activity"/>
    <property type="evidence" value="ECO:0007669"/>
    <property type="project" value="InterPro"/>
</dbReference>
<dbReference type="GO" id="GO:0016787">
    <property type="term" value="F:hydrolase activity"/>
    <property type="evidence" value="ECO:0007669"/>
    <property type="project" value="UniProtKB-KW"/>
</dbReference>
<evidence type="ECO:0000259" key="7">
    <source>
        <dbReference type="Pfam" id="PF01850"/>
    </source>
</evidence>
<evidence type="ECO:0000256" key="6">
    <source>
        <dbReference type="HAMAP-Rule" id="MF_00265"/>
    </source>
</evidence>
<dbReference type="InterPro" id="IPR029060">
    <property type="entry name" value="PIN-like_dom_sf"/>
</dbReference>
<feature type="binding site" evidence="6">
    <location>
        <position position="5"/>
    </location>
    <ligand>
        <name>Mg(2+)</name>
        <dbReference type="ChEBI" id="CHEBI:18420"/>
    </ligand>
</feature>
<accession>A0A931AA69</accession>
<evidence type="ECO:0000313" key="8">
    <source>
        <dbReference type="EMBL" id="MBF8185627.1"/>
    </source>
</evidence>
<dbReference type="InterPro" id="IPR002716">
    <property type="entry name" value="PIN_dom"/>
</dbReference>
<keyword evidence="1 6" id="KW-1277">Toxin-antitoxin system</keyword>
<feature type="binding site" evidence="6">
    <location>
        <position position="95"/>
    </location>
    <ligand>
        <name>Mg(2+)</name>
        <dbReference type="ChEBI" id="CHEBI:18420"/>
    </ligand>
</feature>
<keyword evidence="6" id="KW-0800">Toxin</keyword>
<keyword evidence="2 6" id="KW-0540">Nuclease</keyword>
<comment type="cofactor">
    <cofactor evidence="6">
        <name>Mg(2+)</name>
        <dbReference type="ChEBI" id="CHEBI:18420"/>
    </cofactor>
</comment>
<evidence type="ECO:0000256" key="1">
    <source>
        <dbReference type="ARBA" id="ARBA00022649"/>
    </source>
</evidence>
<protein>
    <recommendedName>
        <fullName evidence="6">Ribonuclease VapC</fullName>
        <shortName evidence="6">RNase VapC</shortName>
        <ecNumber evidence="6">3.1.-.-</ecNumber>
    </recommendedName>
    <alternativeName>
        <fullName evidence="6">Toxin VapC</fullName>
    </alternativeName>
</protein>
<proteinExistence type="inferred from homology"/>
<dbReference type="HAMAP" id="MF_00265">
    <property type="entry name" value="VapC_Nob1"/>
    <property type="match status" value="1"/>
</dbReference>
<comment type="caution">
    <text evidence="8">The sequence shown here is derived from an EMBL/GenBank/DDBJ whole genome shotgun (WGS) entry which is preliminary data.</text>
</comment>
<dbReference type="RefSeq" id="WP_195894609.1">
    <property type="nucleotide sequence ID" value="NZ_JADOGI010000016.1"/>
</dbReference>
<evidence type="ECO:0000256" key="5">
    <source>
        <dbReference type="ARBA" id="ARBA00022842"/>
    </source>
</evidence>
<dbReference type="Gene3D" id="3.40.50.1010">
    <property type="entry name" value="5'-nuclease"/>
    <property type="match status" value="1"/>
</dbReference>
<dbReference type="EC" id="3.1.-.-" evidence="6"/>
<sequence>MIVIDSGPLIAAVNRQDNHHDVCAAFLRSYPGLLLVPATVVAEVCRLVEKRDGGRAEAAFLRSFQSGLVLIDILQHDLDRISDLVETYSGLGAVDASVIAVTERLGLTQIATLDRHHFTAVHPQHAEAFTFLP</sequence>
<feature type="domain" description="PIN" evidence="7">
    <location>
        <begin position="2"/>
        <end position="118"/>
    </location>
</feature>
<evidence type="ECO:0000256" key="4">
    <source>
        <dbReference type="ARBA" id="ARBA00022801"/>
    </source>
</evidence>
<dbReference type="GO" id="GO:0000287">
    <property type="term" value="F:magnesium ion binding"/>
    <property type="evidence" value="ECO:0007669"/>
    <property type="project" value="UniProtKB-UniRule"/>
</dbReference>
<keyword evidence="3 6" id="KW-0479">Metal-binding</keyword>
<comment type="function">
    <text evidence="6">Toxic component of a toxin-antitoxin (TA) system. An RNase.</text>
</comment>
<dbReference type="Pfam" id="PF01850">
    <property type="entry name" value="PIN"/>
    <property type="match status" value="1"/>
</dbReference>
<dbReference type="GO" id="GO:0090729">
    <property type="term" value="F:toxin activity"/>
    <property type="evidence" value="ECO:0007669"/>
    <property type="project" value="UniProtKB-KW"/>
</dbReference>
<keyword evidence="9" id="KW-1185">Reference proteome</keyword>
<evidence type="ECO:0000313" key="9">
    <source>
        <dbReference type="Proteomes" id="UP000605361"/>
    </source>
</evidence>